<comment type="subcellular location">
    <subcellularLocation>
        <location evidence="1">Membrane</location>
    </subcellularLocation>
</comment>
<dbReference type="Gene3D" id="1.20.120.1760">
    <property type="match status" value="1"/>
</dbReference>
<evidence type="ECO:0000256" key="5">
    <source>
        <dbReference type="RuleBase" id="RU003750"/>
    </source>
</evidence>
<keyword evidence="8" id="KW-1185">Reference proteome</keyword>
<evidence type="ECO:0008006" key="9">
    <source>
        <dbReference type="Google" id="ProtNLM"/>
    </source>
</evidence>
<evidence type="ECO:0000256" key="3">
    <source>
        <dbReference type="ARBA" id="ARBA00022679"/>
    </source>
</evidence>
<keyword evidence="3 5" id="KW-0808">Transferase</keyword>
<feature type="transmembrane region" description="Helical" evidence="6">
    <location>
        <begin position="375"/>
        <end position="392"/>
    </location>
</feature>
<dbReference type="OMA" id="QNMGQGW"/>
<dbReference type="GO" id="GO:0016020">
    <property type="term" value="C:membrane"/>
    <property type="evidence" value="ECO:0007669"/>
    <property type="project" value="UniProtKB-SubCell"/>
</dbReference>
<accession>K0SE99</accession>
<dbReference type="EMBL" id="AGNL01029962">
    <property type="protein sequence ID" value="EJK56977.1"/>
    <property type="molecule type" value="Genomic_DNA"/>
</dbReference>
<dbReference type="PANTHER" id="PTHR10414">
    <property type="entry name" value="ETHANOLAMINEPHOSPHOTRANSFERASE"/>
    <property type="match status" value="1"/>
</dbReference>
<dbReference type="GO" id="GO:0016780">
    <property type="term" value="F:phosphotransferase activity, for other substituted phosphate groups"/>
    <property type="evidence" value="ECO:0007669"/>
    <property type="project" value="InterPro"/>
</dbReference>
<evidence type="ECO:0000313" key="8">
    <source>
        <dbReference type="Proteomes" id="UP000266841"/>
    </source>
</evidence>
<evidence type="ECO:0000256" key="2">
    <source>
        <dbReference type="ARBA" id="ARBA00010441"/>
    </source>
</evidence>
<dbReference type="AlphaFoldDB" id="K0SE99"/>
<sequence>MEHEDETLTSCVLVEPRVEGGGNISEAGLHFIAKHKPSEYTHLDNLLNPVWTWLTELLPVWLAPNMVTTLGGLHCGIAYAVLWWYSPDFNVVTPDWTVALAGWCIIAYYTLDCMDGKQARRTGSSSPLGQLFDHGFDCLCVQFFVANSASYAMLGGTYWFVALQTSLQLAFFMAQWEEYNTHILPHCAGKWCGVTEVNYAMGLVSIFNAFIDRDLFYSRPMKEVLAPLNEFGFSLDSLPPLVLNSELRQFLMCGWIAMSLTLMALSVRRVMVHDNIAGPKLTFSEVWRRRFLALSKLITPLALCIAAFSISPEKVRPRYITVPLGLCFSVITKKMIVFSMAKQTFGIIQLDALPFLLTAAWIALDDNISNASADFSLRILCVWYIFRLLRWASVTINQICRKLDIYCFRLKKRKDE</sequence>
<dbReference type="PIRSF" id="PIRSF015665">
    <property type="entry name" value="CHOPT"/>
    <property type="match status" value="1"/>
</dbReference>
<dbReference type="GO" id="GO:0008654">
    <property type="term" value="P:phospholipid biosynthetic process"/>
    <property type="evidence" value="ECO:0007669"/>
    <property type="project" value="InterPro"/>
</dbReference>
<feature type="transmembrane region" description="Helical" evidence="6">
    <location>
        <begin position="66"/>
        <end position="85"/>
    </location>
</feature>
<evidence type="ECO:0000256" key="4">
    <source>
        <dbReference type="ARBA" id="ARBA00023136"/>
    </source>
</evidence>
<proteinExistence type="inferred from homology"/>
<dbReference type="InterPro" id="IPR014472">
    <property type="entry name" value="CHOPT"/>
</dbReference>
<dbReference type="PROSITE" id="PS00379">
    <property type="entry name" value="CDP_ALCOHOL_P_TRANSF"/>
    <property type="match status" value="1"/>
</dbReference>
<feature type="transmembrane region" description="Helical" evidence="6">
    <location>
        <begin position="344"/>
        <end position="363"/>
    </location>
</feature>
<evidence type="ECO:0000313" key="7">
    <source>
        <dbReference type="EMBL" id="EJK56977.1"/>
    </source>
</evidence>
<feature type="transmembrane region" description="Helical" evidence="6">
    <location>
        <begin position="316"/>
        <end position="332"/>
    </location>
</feature>
<dbReference type="OrthoDB" id="196717at2759"/>
<dbReference type="Proteomes" id="UP000266841">
    <property type="component" value="Unassembled WGS sequence"/>
</dbReference>
<keyword evidence="6" id="KW-0812">Transmembrane</keyword>
<name>K0SE99_THAOC</name>
<gene>
    <name evidence="7" type="ORF">THAOC_23030</name>
</gene>
<dbReference type="InterPro" id="IPR043130">
    <property type="entry name" value="CDP-OH_PTrfase_TM_dom"/>
</dbReference>
<evidence type="ECO:0000256" key="1">
    <source>
        <dbReference type="ARBA" id="ARBA00004370"/>
    </source>
</evidence>
<keyword evidence="4 6" id="KW-0472">Membrane</keyword>
<dbReference type="Pfam" id="PF01066">
    <property type="entry name" value="CDP-OH_P_transf"/>
    <property type="match status" value="1"/>
</dbReference>
<dbReference type="InterPro" id="IPR048254">
    <property type="entry name" value="CDP_ALCOHOL_P_TRANSF_CS"/>
</dbReference>
<keyword evidence="6" id="KW-1133">Transmembrane helix</keyword>
<reference evidence="7 8" key="1">
    <citation type="journal article" date="2012" name="Genome Biol.">
        <title>Genome and low-iron response of an oceanic diatom adapted to chronic iron limitation.</title>
        <authorList>
            <person name="Lommer M."/>
            <person name="Specht M."/>
            <person name="Roy A.S."/>
            <person name="Kraemer L."/>
            <person name="Andreson R."/>
            <person name="Gutowska M.A."/>
            <person name="Wolf J."/>
            <person name="Bergner S.V."/>
            <person name="Schilhabel M.B."/>
            <person name="Klostermeier U.C."/>
            <person name="Beiko R.G."/>
            <person name="Rosenstiel P."/>
            <person name="Hippler M."/>
            <person name="Laroche J."/>
        </authorList>
    </citation>
    <scope>NUCLEOTIDE SEQUENCE [LARGE SCALE GENOMIC DNA]</scope>
    <source>
        <strain evidence="7 8">CCMP1005</strain>
    </source>
</reference>
<comment type="caution">
    <text evidence="7">The sequence shown here is derived from an EMBL/GenBank/DDBJ whole genome shotgun (WGS) entry which is preliminary data.</text>
</comment>
<dbReference type="InterPro" id="IPR000462">
    <property type="entry name" value="CDP-OH_P_trans"/>
</dbReference>
<dbReference type="eggNOG" id="KOG2877">
    <property type="taxonomic scope" value="Eukaryota"/>
</dbReference>
<protein>
    <recommendedName>
        <fullName evidence="9">CDP-alcohol phosphatidyltransferase</fullName>
    </recommendedName>
</protein>
<comment type="similarity">
    <text evidence="2 5">Belongs to the CDP-alcohol phosphatidyltransferase class-I family.</text>
</comment>
<organism evidence="7 8">
    <name type="scientific">Thalassiosira oceanica</name>
    <name type="common">Marine diatom</name>
    <dbReference type="NCBI Taxonomy" id="159749"/>
    <lineage>
        <taxon>Eukaryota</taxon>
        <taxon>Sar</taxon>
        <taxon>Stramenopiles</taxon>
        <taxon>Ochrophyta</taxon>
        <taxon>Bacillariophyta</taxon>
        <taxon>Coscinodiscophyceae</taxon>
        <taxon>Thalassiosirophycidae</taxon>
        <taxon>Thalassiosirales</taxon>
        <taxon>Thalassiosiraceae</taxon>
        <taxon>Thalassiosira</taxon>
    </lineage>
</organism>
<feature type="transmembrane region" description="Helical" evidence="6">
    <location>
        <begin position="91"/>
        <end position="111"/>
    </location>
</feature>
<feature type="transmembrane region" description="Helical" evidence="6">
    <location>
        <begin position="291"/>
        <end position="310"/>
    </location>
</feature>
<dbReference type="PANTHER" id="PTHR10414:SF37">
    <property type="entry name" value="BB IN A BOXCAR, ISOFORM C"/>
    <property type="match status" value="1"/>
</dbReference>
<evidence type="ECO:0000256" key="6">
    <source>
        <dbReference type="SAM" id="Phobius"/>
    </source>
</evidence>